<name>A0A2S5BFY9_9BASI</name>
<organism evidence="2 3">
    <name type="scientific">Rhodotorula taiwanensis</name>
    <dbReference type="NCBI Taxonomy" id="741276"/>
    <lineage>
        <taxon>Eukaryota</taxon>
        <taxon>Fungi</taxon>
        <taxon>Dikarya</taxon>
        <taxon>Basidiomycota</taxon>
        <taxon>Pucciniomycotina</taxon>
        <taxon>Microbotryomycetes</taxon>
        <taxon>Sporidiobolales</taxon>
        <taxon>Sporidiobolaceae</taxon>
        <taxon>Rhodotorula</taxon>
    </lineage>
</organism>
<reference evidence="2 3" key="1">
    <citation type="journal article" date="2018" name="Front. Microbiol.">
        <title>Prospects for Fungal Bioremediation of Acidic Radioactive Waste Sites: Characterization and Genome Sequence of Rhodotorula taiwanensis MD1149.</title>
        <authorList>
            <person name="Tkavc R."/>
            <person name="Matrosova V.Y."/>
            <person name="Grichenko O.E."/>
            <person name="Gostincar C."/>
            <person name="Volpe R.P."/>
            <person name="Klimenkova P."/>
            <person name="Gaidamakova E.K."/>
            <person name="Zhou C.E."/>
            <person name="Stewart B.J."/>
            <person name="Lyman M.G."/>
            <person name="Malfatti S.A."/>
            <person name="Rubinfeld B."/>
            <person name="Courtot M."/>
            <person name="Singh J."/>
            <person name="Dalgard C.L."/>
            <person name="Hamilton T."/>
            <person name="Frey K.G."/>
            <person name="Gunde-Cimerman N."/>
            <person name="Dugan L."/>
            <person name="Daly M.J."/>
        </authorList>
    </citation>
    <scope>NUCLEOTIDE SEQUENCE [LARGE SCALE GENOMIC DNA]</scope>
    <source>
        <strain evidence="2 3">MD1149</strain>
    </source>
</reference>
<proteinExistence type="predicted"/>
<feature type="region of interest" description="Disordered" evidence="1">
    <location>
        <begin position="267"/>
        <end position="344"/>
    </location>
</feature>
<dbReference type="EMBL" id="PJQD01000013">
    <property type="protein sequence ID" value="POY75685.1"/>
    <property type="molecule type" value="Genomic_DNA"/>
</dbReference>
<feature type="region of interest" description="Disordered" evidence="1">
    <location>
        <begin position="67"/>
        <end position="89"/>
    </location>
</feature>
<protein>
    <submittedName>
        <fullName evidence="2">Uncharacterized protein</fullName>
    </submittedName>
</protein>
<sequence length="344" mass="37674">MQEAELKPLNGLYQLIEPPHGAACDRALIAVAQLRRKPLSKRAKAEGAATSTAQQGALEWVVGVSAPAQADPEAKGKGRDRPGSDDWWESKMSVDDVTEWLQEVRGLFTATQDPQTDGSPRAGRGNAREPSGSCAEIPERVAIRRPVHFGVYWKRWRAAHRYRGAVTRLLRKSSEEEQADARRVQLIADLSGNKKVSLALSPCAAPPLALESVLLTTIPHFVKAKLDAQKPAVGLADAIDWQSRYEKLSYKTDKLAIDKSRLEAENKAMREEHKRARKEAKRHNSGDSSQAGRYSGSPSPTKPAVPGETHRAQLRPGDPGYAGSRNRVGRIAQNADFDPVSDSD</sequence>
<evidence type="ECO:0000256" key="1">
    <source>
        <dbReference type="SAM" id="MobiDB-lite"/>
    </source>
</evidence>
<gene>
    <name evidence="2" type="ORF">BMF94_1308</name>
</gene>
<feature type="region of interest" description="Disordered" evidence="1">
    <location>
        <begin position="108"/>
        <end position="133"/>
    </location>
</feature>
<feature type="compositionally biased region" description="Polar residues" evidence="1">
    <location>
        <begin position="286"/>
        <end position="299"/>
    </location>
</feature>
<comment type="caution">
    <text evidence="2">The sequence shown here is derived from an EMBL/GenBank/DDBJ whole genome shotgun (WGS) entry which is preliminary data.</text>
</comment>
<accession>A0A2S5BFY9</accession>
<dbReference type="AlphaFoldDB" id="A0A2S5BFY9"/>
<evidence type="ECO:0000313" key="2">
    <source>
        <dbReference type="EMBL" id="POY75685.1"/>
    </source>
</evidence>
<evidence type="ECO:0000313" key="3">
    <source>
        <dbReference type="Proteomes" id="UP000237144"/>
    </source>
</evidence>
<dbReference type="Proteomes" id="UP000237144">
    <property type="component" value="Unassembled WGS sequence"/>
</dbReference>
<keyword evidence="3" id="KW-1185">Reference proteome</keyword>
<feature type="compositionally biased region" description="Polar residues" evidence="1">
    <location>
        <begin position="109"/>
        <end position="118"/>
    </location>
</feature>
<dbReference type="OrthoDB" id="2529250at2759"/>
<feature type="compositionally biased region" description="Basic and acidic residues" evidence="1">
    <location>
        <begin position="72"/>
        <end position="89"/>
    </location>
</feature>